<proteinExistence type="predicted"/>
<reference evidence="1" key="1">
    <citation type="submission" date="2025-08" db="UniProtKB">
        <authorList>
            <consortium name="Ensembl"/>
        </authorList>
    </citation>
    <scope>IDENTIFICATION</scope>
</reference>
<sequence>TTAAGLHHSHSHSSLDLIQSVEDDPLLDPQPLPRHSLQAHFRPRFHPLPTVIIASLLLLIHVSCLGEGDPSRGDVFKRCISSSEGSWALSVNTENIHAFLLIFLLHRIYCRHMCTQVRLFMIAMLSVI</sequence>
<dbReference type="AlphaFoldDB" id="A0A8C3W5P1"/>
<reference evidence="1" key="2">
    <citation type="submission" date="2025-09" db="UniProtKB">
        <authorList>
            <consortium name="Ensembl"/>
        </authorList>
    </citation>
    <scope>IDENTIFICATION</scope>
</reference>
<dbReference type="Ensembl" id="ENSCWAT00000012746.1">
    <property type="protein sequence ID" value="ENSCWAP00000011714.1"/>
    <property type="gene ID" value="ENSCWAG00000009160.1"/>
</dbReference>
<evidence type="ECO:0000313" key="2">
    <source>
        <dbReference type="Proteomes" id="UP000694540"/>
    </source>
</evidence>
<protein>
    <submittedName>
        <fullName evidence="1">Uncharacterized protein</fullName>
    </submittedName>
</protein>
<organism evidence="1 2">
    <name type="scientific">Catagonus wagneri</name>
    <name type="common">Chacoan peccary</name>
    <dbReference type="NCBI Taxonomy" id="51154"/>
    <lineage>
        <taxon>Eukaryota</taxon>
        <taxon>Metazoa</taxon>
        <taxon>Chordata</taxon>
        <taxon>Craniata</taxon>
        <taxon>Vertebrata</taxon>
        <taxon>Euteleostomi</taxon>
        <taxon>Mammalia</taxon>
        <taxon>Eutheria</taxon>
        <taxon>Laurasiatheria</taxon>
        <taxon>Artiodactyla</taxon>
        <taxon>Suina</taxon>
        <taxon>Tayassuidae</taxon>
        <taxon>Catagonus</taxon>
    </lineage>
</organism>
<dbReference type="GeneTree" id="ENSGT00990000211416"/>
<name>A0A8C3W5P1_9CETA</name>
<evidence type="ECO:0000313" key="1">
    <source>
        <dbReference type="Ensembl" id="ENSCWAP00000011714.1"/>
    </source>
</evidence>
<keyword evidence="2" id="KW-1185">Reference proteome</keyword>
<accession>A0A8C3W5P1</accession>
<dbReference type="Proteomes" id="UP000694540">
    <property type="component" value="Unplaced"/>
</dbReference>